<name>A0A2V3ZSR4_9BACT</name>
<comment type="caution">
    <text evidence="1">The sequence shown here is derived from an EMBL/GenBank/DDBJ whole genome shotgun (WGS) entry which is preliminary data.</text>
</comment>
<dbReference type="AlphaFoldDB" id="A0A2V3ZSR4"/>
<organism evidence="1 2">
    <name type="scientific">Marinifilum breve</name>
    <dbReference type="NCBI Taxonomy" id="2184082"/>
    <lineage>
        <taxon>Bacteria</taxon>
        <taxon>Pseudomonadati</taxon>
        <taxon>Bacteroidota</taxon>
        <taxon>Bacteroidia</taxon>
        <taxon>Marinilabiliales</taxon>
        <taxon>Marinifilaceae</taxon>
    </lineage>
</organism>
<evidence type="ECO:0000313" key="1">
    <source>
        <dbReference type="EMBL" id="PXX96898.1"/>
    </source>
</evidence>
<dbReference type="EMBL" id="QFLI01000011">
    <property type="protein sequence ID" value="PXX96898.1"/>
    <property type="molecule type" value="Genomic_DNA"/>
</dbReference>
<evidence type="ECO:0000313" key="2">
    <source>
        <dbReference type="Proteomes" id="UP000248079"/>
    </source>
</evidence>
<sequence length="96" mass="10780">MNFEKQLKETGKATIEGREVVFTYEHTEGEKPKTINVNAQTVKDGKSENIQMIFDVATESYSRYQVFNMPKGELALITSAIETEIVAIVESFNTTA</sequence>
<keyword evidence="2" id="KW-1185">Reference proteome</keyword>
<dbReference type="RefSeq" id="WP_110362931.1">
    <property type="nucleotide sequence ID" value="NZ_QFLI01000011.1"/>
</dbReference>
<protein>
    <submittedName>
        <fullName evidence="1">Uncharacterized protein</fullName>
    </submittedName>
</protein>
<proteinExistence type="predicted"/>
<accession>A0A2V3ZSR4</accession>
<gene>
    <name evidence="1" type="ORF">DF185_19860</name>
</gene>
<reference evidence="1 2" key="1">
    <citation type="submission" date="2018-05" db="EMBL/GenBank/DDBJ databases">
        <title>Marinifilum breve JC075T sp. nov., a marine bacterium isolated from Yongle Blue Hole in the South China Sea.</title>
        <authorList>
            <person name="Fu T."/>
        </authorList>
    </citation>
    <scope>NUCLEOTIDE SEQUENCE [LARGE SCALE GENOMIC DNA]</scope>
    <source>
        <strain evidence="1 2">JC075</strain>
    </source>
</reference>
<dbReference type="Proteomes" id="UP000248079">
    <property type="component" value="Unassembled WGS sequence"/>
</dbReference>